<dbReference type="InterPro" id="IPR014015">
    <property type="entry name" value="Helicase_SF3_DNA-vir"/>
</dbReference>
<dbReference type="SUPFAM" id="SSF52540">
    <property type="entry name" value="P-loop containing nucleoside triphosphate hydrolases"/>
    <property type="match status" value="1"/>
</dbReference>
<dbReference type="Gene3D" id="3.40.50.300">
    <property type="entry name" value="P-loop containing nucleotide triphosphate hydrolases"/>
    <property type="match status" value="1"/>
</dbReference>
<evidence type="ECO:0000313" key="5">
    <source>
        <dbReference type="EMBL" id="MBZ2386652.1"/>
    </source>
</evidence>
<dbReference type="PANTHER" id="PTHR35372">
    <property type="entry name" value="ATP BINDING PROTEIN-RELATED"/>
    <property type="match status" value="1"/>
</dbReference>
<dbReference type="Proteomes" id="UP000734271">
    <property type="component" value="Unassembled WGS sequence"/>
</dbReference>
<dbReference type="InterPro" id="IPR045455">
    <property type="entry name" value="NrS-1_pol-like_helicase"/>
</dbReference>
<organism evidence="5 6">
    <name type="scientific">Anaerococcus murdochii</name>
    <dbReference type="NCBI Taxonomy" id="411577"/>
    <lineage>
        <taxon>Bacteria</taxon>
        <taxon>Bacillati</taxon>
        <taxon>Bacillota</taxon>
        <taxon>Tissierellia</taxon>
        <taxon>Tissierellales</taxon>
        <taxon>Peptoniphilaceae</taxon>
        <taxon>Anaerococcus</taxon>
    </lineage>
</organism>
<proteinExistence type="predicted"/>
<dbReference type="PANTHER" id="PTHR35372:SF2">
    <property type="entry name" value="SF3 HELICASE DOMAIN-CONTAINING PROTEIN"/>
    <property type="match status" value="1"/>
</dbReference>
<dbReference type="Pfam" id="PF19263">
    <property type="entry name" value="DUF5906"/>
    <property type="match status" value="1"/>
</dbReference>
<evidence type="ECO:0000259" key="4">
    <source>
        <dbReference type="PROSITE" id="PS51206"/>
    </source>
</evidence>
<keyword evidence="3" id="KW-0067">ATP-binding</keyword>
<protein>
    <submittedName>
        <fullName evidence="5">DUF5906 domain-containing protein</fullName>
    </submittedName>
</protein>
<dbReference type="EMBL" id="JAIPME010000002">
    <property type="protein sequence ID" value="MBZ2386652.1"/>
    <property type="molecule type" value="Genomic_DNA"/>
</dbReference>
<evidence type="ECO:0000256" key="3">
    <source>
        <dbReference type="ARBA" id="ARBA00022840"/>
    </source>
</evidence>
<evidence type="ECO:0000313" key="6">
    <source>
        <dbReference type="Proteomes" id="UP000734271"/>
    </source>
</evidence>
<gene>
    <name evidence="5" type="ORF">K8P03_04985</name>
</gene>
<sequence>MYVEFEKGQKYSNNDADIYDKHDSFEDAGWLLEDDDYVIDIDELDKDLIKKIIISFDIKTQTVWTDRGVHFYFKKPLDFKRGANRVSPLGFKYEIKHKGNTKAVTIKRNGVLRDIENEGVREEAPFIFTSNKRFEPLLGLDEGEGRNNKLFKLRTQLTGVKEWRKILGFVNENIFAKPLPEEEFQTLTREMDLSNDEVSEYEVAGYLMNELNFVQYGQRYYFKEDGEYTSEESILRKRVFERVGSQKTRYVDEVIKQMQYRSKKIDQGEIFPIKFRNGYIENGHFVDLVIDSFTPYHIDIDYDDEAEKVDKVDEYIDHLTNHDEDYRNLLLEILGHTLIVDPEFKRLLAKFFIFIGDGGNGKGTLLQIIKTILGSKNVTGMSISELSDERYLPSFKGKLANLGDDIQDQAINDKDMKVLKNISTCDFISTRELYKGAEDMYFTGSLIFTSNHMLKSWEKGESYKRRVVWLPMYTKVKKKDPKFITNLTTDKALKYWIKLIVDGYKRLYENGGFTHSQIVEDFNISYHEENNPALSYVRQYDRDYFNKRPVREIYDDYENWCKDNAFNYSENMIRNTIIETFEMKTKNVRINGVPTRCFAHNDEN</sequence>
<feature type="domain" description="SF3 helicase" evidence="4">
    <location>
        <begin position="325"/>
        <end position="485"/>
    </location>
</feature>
<keyword evidence="1" id="KW-0547">Nucleotide-binding</keyword>
<reference evidence="5 6" key="1">
    <citation type="submission" date="2021-08" db="EMBL/GenBank/DDBJ databases">
        <title>FDA dAtabase for Regulatory Grade micrObial Sequences (FDA-ARGOS): Supporting development and validation of Infectious Disease Dx tests.</title>
        <authorList>
            <person name="Sproer C."/>
            <person name="Gronow S."/>
            <person name="Severitt S."/>
            <person name="Schroder I."/>
            <person name="Tallon L."/>
            <person name="Sadzewicz L."/>
            <person name="Zhao X."/>
            <person name="Boylan J."/>
            <person name="Ott S."/>
            <person name="Bowen H."/>
            <person name="Vavikolanu K."/>
            <person name="Hazen T."/>
            <person name="Aluvathingal J."/>
            <person name="Nadendla S."/>
            <person name="Lowell S."/>
            <person name="Myers T."/>
            <person name="Yan Y."/>
            <person name="Sichtig H."/>
        </authorList>
    </citation>
    <scope>NUCLEOTIDE SEQUENCE [LARGE SCALE GENOMIC DNA]</scope>
    <source>
        <strain evidence="5 6">FDAARGOS_1460</strain>
    </source>
</reference>
<dbReference type="RefSeq" id="WP_223418932.1">
    <property type="nucleotide sequence ID" value="NZ_JAIPME010000002.1"/>
</dbReference>
<dbReference type="PROSITE" id="PS51206">
    <property type="entry name" value="SF3_HELICASE_1"/>
    <property type="match status" value="1"/>
</dbReference>
<dbReference type="InterPro" id="IPR051620">
    <property type="entry name" value="ORF904-like_C"/>
</dbReference>
<evidence type="ECO:0000256" key="2">
    <source>
        <dbReference type="ARBA" id="ARBA00022801"/>
    </source>
</evidence>
<keyword evidence="6" id="KW-1185">Reference proteome</keyword>
<keyword evidence="2" id="KW-0378">Hydrolase</keyword>
<dbReference type="InterPro" id="IPR027417">
    <property type="entry name" value="P-loop_NTPase"/>
</dbReference>
<accession>A0ABS7SYN5</accession>
<comment type="caution">
    <text evidence="5">The sequence shown here is derived from an EMBL/GenBank/DDBJ whole genome shotgun (WGS) entry which is preliminary data.</text>
</comment>
<evidence type="ECO:0000256" key="1">
    <source>
        <dbReference type="ARBA" id="ARBA00022741"/>
    </source>
</evidence>
<name>A0ABS7SYN5_9FIRM</name>